<evidence type="ECO:0000313" key="1">
    <source>
        <dbReference type="EMBL" id="KAK4014299.1"/>
    </source>
</evidence>
<keyword evidence="2" id="KW-1185">Reference proteome</keyword>
<dbReference type="Proteomes" id="UP001234178">
    <property type="component" value="Unassembled WGS sequence"/>
</dbReference>
<dbReference type="EMBL" id="JAOYFB010000004">
    <property type="protein sequence ID" value="KAK4014299.1"/>
    <property type="molecule type" value="Genomic_DNA"/>
</dbReference>
<comment type="caution">
    <text evidence="1">The sequence shown here is derived from an EMBL/GenBank/DDBJ whole genome shotgun (WGS) entry which is preliminary data.</text>
</comment>
<proteinExistence type="predicted"/>
<accession>A0ABQ9ZMX6</accession>
<protein>
    <submittedName>
        <fullName evidence="1">Uncharacterized protein</fullName>
    </submittedName>
</protein>
<gene>
    <name evidence="1" type="ORF">OUZ56_026825</name>
</gene>
<reference evidence="1 2" key="1">
    <citation type="journal article" date="2023" name="Nucleic Acids Res.">
        <title>The hologenome of Daphnia magna reveals possible DNA methylation and microbiome-mediated evolution of the host genome.</title>
        <authorList>
            <person name="Chaturvedi A."/>
            <person name="Li X."/>
            <person name="Dhandapani V."/>
            <person name="Marshall H."/>
            <person name="Kissane S."/>
            <person name="Cuenca-Cambronero M."/>
            <person name="Asole G."/>
            <person name="Calvet F."/>
            <person name="Ruiz-Romero M."/>
            <person name="Marangio P."/>
            <person name="Guigo R."/>
            <person name="Rago D."/>
            <person name="Mirbahai L."/>
            <person name="Eastwood N."/>
            <person name="Colbourne J.K."/>
            <person name="Zhou J."/>
            <person name="Mallon E."/>
            <person name="Orsini L."/>
        </authorList>
    </citation>
    <scope>NUCLEOTIDE SEQUENCE [LARGE SCALE GENOMIC DNA]</scope>
    <source>
        <strain evidence="1">LRV0_1</strain>
    </source>
</reference>
<organism evidence="1 2">
    <name type="scientific">Daphnia magna</name>
    <dbReference type="NCBI Taxonomy" id="35525"/>
    <lineage>
        <taxon>Eukaryota</taxon>
        <taxon>Metazoa</taxon>
        <taxon>Ecdysozoa</taxon>
        <taxon>Arthropoda</taxon>
        <taxon>Crustacea</taxon>
        <taxon>Branchiopoda</taxon>
        <taxon>Diplostraca</taxon>
        <taxon>Cladocera</taxon>
        <taxon>Anomopoda</taxon>
        <taxon>Daphniidae</taxon>
        <taxon>Daphnia</taxon>
    </lineage>
</organism>
<sequence length="62" mass="6933">MMDPVVKKHSRKERLVTFLAAKEKAGLNVFSVGGRVTYSLEATASDGNGQRELNKIAAWWLR</sequence>
<name>A0ABQ9ZMX6_9CRUS</name>
<evidence type="ECO:0000313" key="2">
    <source>
        <dbReference type="Proteomes" id="UP001234178"/>
    </source>
</evidence>